<evidence type="ECO:0000313" key="1">
    <source>
        <dbReference type="EMBL" id="KKT10185.1"/>
    </source>
</evidence>
<organism evidence="1 2">
    <name type="scientific">candidate division WWE3 bacterium GW2011_GWB2_43_22</name>
    <dbReference type="NCBI Taxonomy" id="1619118"/>
    <lineage>
        <taxon>Bacteria</taxon>
        <taxon>Katanobacteria</taxon>
    </lineage>
</organism>
<name>A0A0G1EJM1_UNCKA</name>
<reference evidence="1 2" key="1">
    <citation type="journal article" date="2015" name="Nature">
        <title>rRNA introns, odd ribosomes, and small enigmatic genomes across a large radiation of phyla.</title>
        <authorList>
            <person name="Brown C.T."/>
            <person name="Hug L.A."/>
            <person name="Thomas B.C."/>
            <person name="Sharon I."/>
            <person name="Castelle C.J."/>
            <person name="Singh A."/>
            <person name="Wilkins M.J."/>
            <person name="Williams K.H."/>
            <person name="Banfield J.F."/>
        </authorList>
    </citation>
    <scope>NUCLEOTIDE SEQUENCE [LARGE SCALE GENOMIC DNA]</scope>
</reference>
<dbReference type="Proteomes" id="UP000033910">
    <property type="component" value="Unassembled WGS sequence"/>
</dbReference>
<sequence length="65" mass="7378">MKFEHSDKYWWSSKKAILGNPLLFHRGMVEKSLVYATEIANSMPDCSGKDKILSLVKNVSSMLES</sequence>
<dbReference type="EMBL" id="LCGF01000026">
    <property type="protein sequence ID" value="KKT10185.1"/>
    <property type="molecule type" value="Genomic_DNA"/>
</dbReference>
<protein>
    <submittedName>
        <fullName evidence="1">Uncharacterized protein</fullName>
    </submittedName>
</protein>
<comment type="caution">
    <text evidence="1">The sequence shown here is derived from an EMBL/GenBank/DDBJ whole genome shotgun (WGS) entry which is preliminary data.</text>
</comment>
<accession>A0A0G1EJM1</accession>
<evidence type="ECO:0000313" key="2">
    <source>
        <dbReference type="Proteomes" id="UP000033910"/>
    </source>
</evidence>
<gene>
    <name evidence="1" type="ORF">UV89_C0026G0007</name>
</gene>
<proteinExistence type="predicted"/>
<dbReference type="AlphaFoldDB" id="A0A0G1EJM1"/>